<keyword evidence="1" id="KW-0812">Transmembrane</keyword>
<organism evidence="3 4">
    <name type="scientific">Calicophoron daubneyi</name>
    <name type="common">Rumen fluke</name>
    <name type="synonym">Paramphistomum daubneyi</name>
    <dbReference type="NCBI Taxonomy" id="300641"/>
    <lineage>
        <taxon>Eukaryota</taxon>
        <taxon>Metazoa</taxon>
        <taxon>Spiralia</taxon>
        <taxon>Lophotrochozoa</taxon>
        <taxon>Platyhelminthes</taxon>
        <taxon>Trematoda</taxon>
        <taxon>Digenea</taxon>
        <taxon>Plagiorchiida</taxon>
        <taxon>Pronocephalata</taxon>
        <taxon>Paramphistomoidea</taxon>
        <taxon>Paramphistomidae</taxon>
        <taxon>Calicophoron</taxon>
    </lineage>
</organism>
<evidence type="ECO:0000256" key="1">
    <source>
        <dbReference type="SAM" id="Phobius"/>
    </source>
</evidence>
<comment type="caution">
    <text evidence="3">The sequence shown here is derived from an EMBL/GenBank/DDBJ whole genome shotgun (WGS) entry which is preliminary data.</text>
</comment>
<reference evidence="3" key="1">
    <citation type="submission" date="2024-06" db="EMBL/GenBank/DDBJ databases">
        <authorList>
            <person name="Liu X."/>
            <person name="Lenzi L."/>
            <person name="Haldenby T S."/>
            <person name="Uol C."/>
        </authorList>
    </citation>
    <scope>NUCLEOTIDE SEQUENCE</scope>
</reference>
<accession>A0AAV2T8T8</accession>
<sequence>MRGKEFACQFTLSVILMLCLSRCLDAQDIRCFHEAEPNTERFDREQAKIDNRIENKCVGCTTTIIDKGQNHLEQRTCSRIKPPHDTTEQLDVVFDPTTKKTMRTVVRRTTTCYQPLCNGEDAKSQDPCKTTIKISSRGVGSSPNTFLIILVVFILNHTFALLFREDI</sequence>
<dbReference type="Proteomes" id="UP001497525">
    <property type="component" value="Unassembled WGS sequence"/>
</dbReference>
<evidence type="ECO:0000313" key="3">
    <source>
        <dbReference type="EMBL" id="CAL5132551.1"/>
    </source>
</evidence>
<protein>
    <submittedName>
        <fullName evidence="3">Uncharacterized protein</fullName>
    </submittedName>
</protein>
<feature type="signal peptide" evidence="2">
    <location>
        <begin position="1"/>
        <end position="26"/>
    </location>
</feature>
<keyword evidence="1" id="KW-0472">Membrane</keyword>
<dbReference type="EMBL" id="CAXLJL010000128">
    <property type="protein sequence ID" value="CAL5132551.1"/>
    <property type="molecule type" value="Genomic_DNA"/>
</dbReference>
<keyword evidence="1" id="KW-1133">Transmembrane helix</keyword>
<name>A0AAV2T8T8_CALDB</name>
<evidence type="ECO:0000313" key="4">
    <source>
        <dbReference type="Proteomes" id="UP001497525"/>
    </source>
</evidence>
<dbReference type="AlphaFoldDB" id="A0AAV2T8T8"/>
<proteinExistence type="predicted"/>
<feature type="transmembrane region" description="Helical" evidence="1">
    <location>
        <begin position="145"/>
        <end position="163"/>
    </location>
</feature>
<keyword evidence="2" id="KW-0732">Signal</keyword>
<gene>
    <name evidence="3" type="ORF">CDAUBV1_LOCUS5394</name>
</gene>
<evidence type="ECO:0000256" key="2">
    <source>
        <dbReference type="SAM" id="SignalP"/>
    </source>
</evidence>
<feature type="chain" id="PRO_5043752307" evidence="2">
    <location>
        <begin position="27"/>
        <end position="167"/>
    </location>
</feature>